<dbReference type="EMBL" id="VTPC01039702">
    <property type="protein sequence ID" value="KAF2891062.1"/>
    <property type="molecule type" value="Genomic_DNA"/>
</dbReference>
<accession>A0A8K0CTK9</accession>
<protein>
    <submittedName>
        <fullName evidence="2">Uncharacterized protein</fullName>
    </submittedName>
</protein>
<sequence length="122" mass="13736">HTNCADYICKKKNEQQDNLIPKMTECGLLEDIRSCINCLKYHAKSFIQNLTNNQAQSFNSVVAKLVGGKRVNPTKRGGYQLPCLAAAISFNLKGRSHDDDMRKKQFAQPDEDYGAKQTKLTL</sequence>
<organism evidence="2 3">
    <name type="scientific">Ignelater luminosus</name>
    <name type="common">Cucubano</name>
    <name type="synonym">Pyrophorus luminosus</name>
    <dbReference type="NCBI Taxonomy" id="2038154"/>
    <lineage>
        <taxon>Eukaryota</taxon>
        <taxon>Metazoa</taxon>
        <taxon>Ecdysozoa</taxon>
        <taxon>Arthropoda</taxon>
        <taxon>Hexapoda</taxon>
        <taxon>Insecta</taxon>
        <taxon>Pterygota</taxon>
        <taxon>Neoptera</taxon>
        <taxon>Endopterygota</taxon>
        <taxon>Coleoptera</taxon>
        <taxon>Polyphaga</taxon>
        <taxon>Elateriformia</taxon>
        <taxon>Elateroidea</taxon>
        <taxon>Elateridae</taxon>
        <taxon>Agrypninae</taxon>
        <taxon>Pyrophorini</taxon>
        <taxon>Ignelater</taxon>
    </lineage>
</organism>
<comment type="caution">
    <text evidence="2">The sequence shown here is derived from an EMBL/GenBank/DDBJ whole genome shotgun (WGS) entry which is preliminary data.</text>
</comment>
<gene>
    <name evidence="2" type="ORF">ILUMI_15111</name>
</gene>
<name>A0A8K0CTK9_IGNLU</name>
<evidence type="ECO:0000313" key="3">
    <source>
        <dbReference type="Proteomes" id="UP000801492"/>
    </source>
</evidence>
<proteinExistence type="predicted"/>
<feature type="non-terminal residue" evidence="2">
    <location>
        <position position="1"/>
    </location>
</feature>
<feature type="region of interest" description="Disordered" evidence="1">
    <location>
        <begin position="94"/>
        <end position="122"/>
    </location>
</feature>
<reference evidence="2" key="1">
    <citation type="submission" date="2019-08" db="EMBL/GenBank/DDBJ databases">
        <title>The genome of the North American firefly Photinus pyralis.</title>
        <authorList>
            <consortium name="Photinus pyralis genome working group"/>
            <person name="Fallon T.R."/>
            <person name="Sander Lower S.E."/>
            <person name="Weng J.-K."/>
        </authorList>
    </citation>
    <scope>NUCLEOTIDE SEQUENCE</scope>
    <source>
        <strain evidence="2">TRF0915ILg1</strain>
        <tissue evidence="2">Whole body</tissue>
    </source>
</reference>
<evidence type="ECO:0000313" key="2">
    <source>
        <dbReference type="EMBL" id="KAF2891062.1"/>
    </source>
</evidence>
<dbReference type="AlphaFoldDB" id="A0A8K0CTK9"/>
<keyword evidence="3" id="KW-1185">Reference proteome</keyword>
<dbReference type="OrthoDB" id="6775220at2759"/>
<dbReference type="Proteomes" id="UP000801492">
    <property type="component" value="Unassembled WGS sequence"/>
</dbReference>
<evidence type="ECO:0000256" key="1">
    <source>
        <dbReference type="SAM" id="MobiDB-lite"/>
    </source>
</evidence>